<dbReference type="CDD" id="cd02508">
    <property type="entry name" value="ADP_Glucose_PP"/>
    <property type="match status" value="1"/>
</dbReference>
<organism evidence="7">
    <name type="scientific">uncultured Quadrisphaera sp</name>
    <dbReference type="NCBI Taxonomy" id="904978"/>
    <lineage>
        <taxon>Bacteria</taxon>
        <taxon>Bacillati</taxon>
        <taxon>Actinomycetota</taxon>
        <taxon>Actinomycetes</taxon>
        <taxon>Kineosporiales</taxon>
        <taxon>Kineosporiaceae</taxon>
        <taxon>Quadrisphaera</taxon>
        <taxon>environmental samples</taxon>
    </lineage>
</organism>
<sequence length="413" mass="43195">GRAAGRAGPGAAAVEQRMAPPRVLVLVLAGGAGGRLELLTEHRAKPAVPFGGVYRLIDFPLSNCQHSGIADVWVSVQQHPASLALHLANGRPWDLDRSSGGMLTLPPHQGGDREGWHSGTADSLWRNTALVREHDPAALVVVSADAVYRLDYRDVVEEHLGSGAEVTMVTTEVPPEDASRYGVVQLGDDGRVAEYAYKPEDPVGSTVATEVFVLTPGAVLDRLDALADEVGEEGLQDLGNRLLPDLARDGVARSRPMPGYWRDVGTVEAYWQAHQDFLAEDPPLHLDDPAWPVHTREGADAAARVLRSAEVGDSLLSGGTRVAGAVHGSVLSPNVVVEAGATVVDSVLLPGAVVRAGAVVRRAVVDDRVVVGERATVGGDGPLTLAGRAVEVPAGAVVEAGARYPDPDDDAAG</sequence>
<dbReference type="Pfam" id="PF00483">
    <property type="entry name" value="NTP_transferase"/>
    <property type="match status" value="1"/>
</dbReference>
<evidence type="ECO:0000313" key="7">
    <source>
        <dbReference type="EMBL" id="CAA9420921.1"/>
    </source>
</evidence>
<reference evidence="7" key="1">
    <citation type="submission" date="2020-02" db="EMBL/GenBank/DDBJ databases">
        <authorList>
            <person name="Meier V. D."/>
        </authorList>
    </citation>
    <scope>NUCLEOTIDE SEQUENCE</scope>
    <source>
        <strain evidence="7">AVDCRST_MAG35</strain>
    </source>
</reference>
<evidence type="ECO:0000256" key="2">
    <source>
        <dbReference type="ARBA" id="ARBA00022679"/>
    </source>
</evidence>
<accession>A0A6J4PN91</accession>
<dbReference type="InterPro" id="IPR005835">
    <property type="entry name" value="NTP_transferase_dom"/>
</dbReference>
<dbReference type="AlphaFoldDB" id="A0A6J4PN91"/>
<dbReference type="GO" id="GO:0008878">
    <property type="term" value="F:glucose-1-phosphate adenylyltransferase activity"/>
    <property type="evidence" value="ECO:0007669"/>
    <property type="project" value="UniProtKB-EC"/>
</dbReference>
<keyword evidence="2 7" id="KW-0808">Transferase</keyword>
<keyword evidence="4" id="KW-0320">Glycogen biosynthesis</keyword>
<dbReference type="InterPro" id="IPR056818">
    <property type="entry name" value="GlmU/GlgC-like_hexapep"/>
</dbReference>
<feature type="domain" description="Nucleotidyl transferase" evidence="5">
    <location>
        <begin position="26"/>
        <end position="278"/>
    </location>
</feature>
<evidence type="ECO:0000256" key="3">
    <source>
        <dbReference type="ARBA" id="ARBA00022695"/>
    </source>
</evidence>
<evidence type="ECO:0000259" key="5">
    <source>
        <dbReference type="Pfam" id="PF00483"/>
    </source>
</evidence>
<comment type="similarity">
    <text evidence="1">Belongs to the bacterial/plant glucose-1-phosphate adenylyltransferase family.</text>
</comment>
<dbReference type="EC" id="2.7.7.27" evidence="7"/>
<feature type="non-terminal residue" evidence="7">
    <location>
        <position position="1"/>
    </location>
</feature>
<evidence type="ECO:0000256" key="4">
    <source>
        <dbReference type="ARBA" id="ARBA00023056"/>
    </source>
</evidence>
<dbReference type="EMBL" id="CADCUY010000418">
    <property type="protein sequence ID" value="CAA9420921.1"/>
    <property type="molecule type" value="Genomic_DNA"/>
</dbReference>
<dbReference type="PANTHER" id="PTHR43523">
    <property type="entry name" value="GLUCOSE-1-PHOSPHATE ADENYLYLTRANSFERASE-RELATED"/>
    <property type="match status" value="1"/>
</dbReference>
<dbReference type="SUPFAM" id="SSF51161">
    <property type="entry name" value="Trimeric LpxA-like enzymes"/>
    <property type="match status" value="1"/>
</dbReference>
<dbReference type="InterPro" id="IPR011004">
    <property type="entry name" value="Trimer_LpxA-like_sf"/>
</dbReference>
<feature type="domain" description="Glucose-1-phosphate adenylyltransferase/Bifunctional protein GlmU-like C-terminal hexapeptide" evidence="6">
    <location>
        <begin position="307"/>
        <end position="380"/>
    </location>
</feature>
<dbReference type="InterPro" id="IPR029044">
    <property type="entry name" value="Nucleotide-diphossugar_trans"/>
</dbReference>
<evidence type="ECO:0000259" key="6">
    <source>
        <dbReference type="Pfam" id="PF24894"/>
    </source>
</evidence>
<evidence type="ECO:0000256" key="1">
    <source>
        <dbReference type="ARBA" id="ARBA00010443"/>
    </source>
</evidence>
<dbReference type="Gene3D" id="3.90.550.10">
    <property type="entry name" value="Spore Coat Polysaccharide Biosynthesis Protein SpsA, Chain A"/>
    <property type="match status" value="1"/>
</dbReference>
<gene>
    <name evidence="7" type="ORF">AVDCRST_MAG35-1982</name>
</gene>
<dbReference type="Pfam" id="PF24894">
    <property type="entry name" value="Hexapep_GlmU"/>
    <property type="match status" value="1"/>
</dbReference>
<dbReference type="Gene3D" id="2.160.10.10">
    <property type="entry name" value="Hexapeptide repeat proteins"/>
    <property type="match status" value="1"/>
</dbReference>
<proteinExistence type="inferred from homology"/>
<name>A0A6J4PN91_9ACTN</name>
<dbReference type="InterPro" id="IPR011831">
    <property type="entry name" value="ADP-Glc_PPase"/>
</dbReference>
<dbReference type="SUPFAM" id="SSF53448">
    <property type="entry name" value="Nucleotide-diphospho-sugar transferases"/>
    <property type="match status" value="1"/>
</dbReference>
<protein>
    <submittedName>
        <fullName evidence="7">Glucose-1-phosphate adenylyltransferase</fullName>
        <ecNumber evidence="7">2.7.7.27</ecNumber>
    </submittedName>
</protein>
<keyword evidence="3 7" id="KW-0548">Nucleotidyltransferase</keyword>
<dbReference type="PANTHER" id="PTHR43523:SF2">
    <property type="entry name" value="GLUCOSE-1-PHOSPHATE ADENYLYLTRANSFERASE"/>
    <property type="match status" value="1"/>
</dbReference>
<dbReference type="GO" id="GO:0005978">
    <property type="term" value="P:glycogen biosynthetic process"/>
    <property type="evidence" value="ECO:0007669"/>
    <property type="project" value="UniProtKB-KW"/>
</dbReference>